<proteinExistence type="predicted"/>
<feature type="transmembrane region" description="Helical" evidence="5">
    <location>
        <begin position="67"/>
        <end position="87"/>
    </location>
</feature>
<organism evidence="6 7">
    <name type="scientific">Pedobacter terrae</name>
    <dbReference type="NCBI Taxonomy" id="405671"/>
    <lineage>
        <taxon>Bacteria</taxon>
        <taxon>Pseudomonadati</taxon>
        <taxon>Bacteroidota</taxon>
        <taxon>Sphingobacteriia</taxon>
        <taxon>Sphingobacteriales</taxon>
        <taxon>Sphingobacteriaceae</taxon>
        <taxon>Pedobacter</taxon>
    </lineage>
</organism>
<evidence type="ECO:0000313" key="7">
    <source>
        <dbReference type="Proteomes" id="UP000199643"/>
    </source>
</evidence>
<evidence type="ECO:0000256" key="5">
    <source>
        <dbReference type="SAM" id="Phobius"/>
    </source>
</evidence>
<reference evidence="7" key="1">
    <citation type="submission" date="2016-10" db="EMBL/GenBank/DDBJ databases">
        <authorList>
            <person name="Varghese N."/>
            <person name="Submissions S."/>
        </authorList>
    </citation>
    <scope>NUCLEOTIDE SEQUENCE [LARGE SCALE GENOMIC DNA]</scope>
    <source>
        <strain evidence="7">DSM 17933</strain>
    </source>
</reference>
<gene>
    <name evidence="6" type="ORF">SAMN05421827_106208</name>
</gene>
<comment type="subcellular location">
    <subcellularLocation>
        <location evidence="1">Membrane</location>
        <topology evidence="1">Multi-pass membrane protein</topology>
    </subcellularLocation>
</comment>
<name>A0A1G7U835_9SPHI</name>
<evidence type="ECO:0000256" key="4">
    <source>
        <dbReference type="ARBA" id="ARBA00023136"/>
    </source>
</evidence>
<keyword evidence="2 5" id="KW-0812">Transmembrane</keyword>
<evidence type="ECO:0000256" key="1">
    <source>
        <dbReference type="ARBA" id="ARBA00004141"/>
    </source>
</evidence>
<protein>
    <recommendedName>
        <fullName evidence="8">Import component protein</fullName>
    </recommendedName>
</protein>
<dbReference type="Proteomes" id="UP000199643">
    <property type="component" value="Unassembled WGS sequence"/>
</dbReference>
<evidence type="ECO:0000256" key="3">
    <source>
        <dbReference type="ARBA" id="ARBA00022989"/>
    </source>
</evidence>
<dbReference type="STRING" id="405671.SAMN05421827_106208"/>
<evidence type="ECO:0008006" key="8">
    <source>
        <dbReference type="Google" id="ProtNLM"/>
    </source>
</evidence>
<keyword evidence="7" id="KW-1185">Reference proteome</keyword>
<keyword evidence="4 5" id="KW-0472">Membrane</keyword>
<feature type="transmembrane region" description="Helical" evidence="5">
    <location>
        <begin position="36"/>
        <end position="61"/>
    </location>
</feature>
<dbReference type="AlphaFoldDB" id="A0A1G7U835"/>
<evidence type="ECO:0000256" key="2">
    <source>
        <dbReference type="ARBA" id="ARBA00022692"/>
    </source>
</evidence>
<keyword evidence="3 5" id="KW-1133">Transmembrane helix</keyword>
<dbReference type="OrthoDB" id="6400719at2"/>
<evidence type="ECO:0000313" key="6">
    <source>
        <dbReference type="EMBL" id="SDG43461.1"/>
    </source>
</evidence>
<dbReference type="Pfam" id="PF09685">
    <property type="entry name" value="MamF_MmsF"/>
    <property type="match status" value="1"/>
</dbReference>
<accession>A0A1G7U835</accession>
<dbReference type="EMBL" id="FNCH01000006">
    <property type="protein sequence ID" value="SDG43461.1"/>
    <property type="molecule type" value="Genomic_DNA"/>
</dbReference>
<sequence>MKQKTIAVVAYITLIGWIISYLEFKKSKEKSALANYHLGQSLGIIITAILLSILSSIILTMIPSLGFVFYLILLIPFILMLLGMVTANNGLEKPVPLIGRLFERKFNFSN</sequence>
<feature type="transmembrane region" description="Helical" evidence="5">
    <location>
        <begin position="6"/>
        <end position="24"/>
    </location>
</feature>
<dbReference type="InterPro" id="IPR019109">
    <property type="entry name" value="MamF_MmsF"/>
</dbReference>
<dbReference type="RefSeq" id="WP_090499442.1">
    <property type="nucleotide sequence ID" value="NZ_FNCH01000006.1"/>
</dbReference>